<keyword evidence="3" id="KW-1185">Reference proteome</keyword>
<reference evidence="2 3" key="1">
    <citation type="submission" date="2018-02" db="EMBL/GenBank/DDBJ databases">
        <title>The genomes of Aspergillus section Nigri reveals drivers in fungal speciation.</title>
        <authorList>
            <consortium name="DOE Joint Genome Institute"/>
            <person name="Vesth T.C."/>
            <person name="Nybo J."/>
            <person name="Theobald S."/>
            <person name="Brandl J."/>
            <person name="Frisvad J.C."/>
            <person name="Nielsen K.F."/>
            <person name="Lyhne E.K."/>
            <person name="Kogle M.E."/>
            <person name="Kuo A."/>
            <person name="Riley R."/>
            <person name="Clum A."/>
            <person name="Nolan M."/>
            <person name="Lipzen A."/>
            <person name="Salamov A."/>
            <person name="Henrissat B."/>
            <person name="Wiebenga A."/>
            <person name="De vries R.P."/>
            <person name="Grigoriev I.V."/>
            <person name="Mortensen U.H."/>
            <person name="Andersen M.R."/>
            <person name="Baker S.E."/>
        </authorList>
    </citation>
    <scope>NUCLEOTIDE SEQUENCE [LARGE SCALE GENOMIC DNA]</scope>
    <source>
        <strain evidence="2 3">CBS 114.80</strain>
    </source>
</reference>
<dbReference type="AlphaFoldDB" id="A0A2V5ICC6"/>
<dbReference type="Proteomes" id="UP000248817">
    <property type="component" value="Unassembled WGS sequence"/>
</dbReference>
<gene>
    <name evidence="2" type="ORF">BP00DRAFT_498966</name>
</gene>
<protein>
    <submittedName>
        <fullName evidence="2">Uncharacterized protein</fullName>
    </submittedName>
</protein>
<accession>A0A2V5ICC6</accession>
<evidence type="ECO:0000256" key="1">
    <source>
        <dbReference type="SAM" id="MobiDB-lite"/>
    </source>
</evidence>
<evidence type="ECO:0000313" key="3">
    <source>
        <dbReference type="Proteomes" id="UP000248817"/>
    </source>
</evidence>
<name>A0A2V5ICC6_9EURO</name>
<proteinExistence type="predicted"/>
<dbReference type="EMBL" id="KZ825609">
    <property type="protein sequence ID" value="PYI26150.1"/>
    <property type="molecule type" value="Genomic_DNA"/>
</dbReference>
<organism evidence="2 3">
    <name type="scientific">Aspergillus indologenus CBS 114.80</name>
    <dbReference type="NCBI Taxonomy" id="1450541"/>
    <lineage>
        <taxon>Eukaryota</taxon>
        <taxon>Fungi</taxon>
        <taxon>Dikarya</taxon>
        <taxon>Ascomycota</taxon>
        <taxon>Pezizomycotina</taxon>
        <taxon>Eurotiomycetes</taxon>
        <taxon>Eurotiomycetidae</taxon>
        <taxon>Eurotiales</taxon>
        <taxon>Aspergillaceae</taxon>
        <taxon>Aspergillus</taxon>
        <taxon>Aspergillus subgen. Circumdati</taxon>
    </lineage>
</organism>
<sequence>MGPEKQPESITRAVTRRNIPGGDKKDWKKANIERLPDFVTQAYNKDRESCLRYLTFYARKRWQKRLSETAQQRWKKEQAGEEQPGLRRRLLKTPLRQGTKRARTASPIPFNKRAKPDETNAGETPTLPAAVLTAVDSYRRNCQNDPVGVILGYYDDPVDPLAPGMDIDHFWEYEACDQEEPASE</sequence>
<evidence type="ECO:0000313" key="2">
    <source>
        <dbReference type="EMBL" id="PYI26150.1"/>
    </source>
</evidence>
<feature type="region of interest" description="Disordered" evidence="1">
    <location>
        <begin position="1"/>
        <end position="25"/>
    </location>
</feature>